<dbReference type="Proteomes" id="UP000799536">
    <property type="component" value="Unassembled WGS sequence"/>
</dbReference>
<feature type="region of interest" description="Disordered" evidence="1">
    <location>
        <begin position="102"/>
        <end position="173"/>
    </location>
</feature>
<evidence type="ECO:0000313" key="4">
    <source>
        <dbReference type="Proteomes" id="UP000799536"/>
    </source>
</evidence>
<evidence type="ECO:0000256" key="1">
    <source>
        <dbReference type="SAM" id="MobiDB-lite"/>
    </source>
</evidence>
<feature type="compositionally biased region" description="Low complexity" evidence="1">
    <location>
        <begin position="160"/>
        <end position="172"/>
    </location>
</feature>
<keyword evidence="4" id="KW-1185">Reference proteome</keyword>
<evidence type="ECO:0000313" key="3">
    <source>
        <dbReference type="EMBL" id="KAF2195949.1"/>
    </source>
</evidence>
<reference evidence="3" key="1">
    <citation type="journal article" date="2020" name="Stud. Mycol.">
        <title>101 Dothideomycetes genomes: a test case for predicting lifestyles and emergence of pathogens.</title>
        <authorList>
            <person name="Haridas S."/>
            <person name="Albert R."/>
            <person name="Binder M."/>
            <person name="Bloem J."/>
            <person name="Labutti K."/>
            <person name="Salamov A."/>
            <person name="Andreopoulos B."/>
            <person name="Baker S."/>
            <person name="Barry K."/>
            <person name="Bills G."/>
            <person name="Bluhm B."/>
            <person name="Cannon C."/>
            <person name="Castanera R."/>
            <person name="Culley D."/>
            <person name="Daum C."/>
            <person name="Ezra D."/>
            <person name="Gonzalez J."/>
            <person name="Henrissat B."/>
            <person name="Kuo A."/>
            <person name="Liang C."/>
            <person name="Lipzen A."/>
            <person name="Lutzoni F."/>
            <person name="Magnuson J."/>
            <person name="Mondo S."/>
            <person name="Nolan M."/>
            <person name="Ohm R."/>
            <person name="Pangilinan J."/>
            <person name="Park H.-J."/>
            <person name="Ramirez L."/>
            <person name="Alfaro M."/>
            <person name="Sun H."/>
            <person name="Tritt A."/>
            <person name="Yoshinaga Y."/>
            <person name="Zwiers L.-H."/>
            <person name="Turgeon B."/>
            <person name="Goodwin S."/>
            <person name="Spatafora J."/>
            <person name="Crous P."/>
            <person name="Grigoriev I."/>
        </authorList>
    </citation>
    <scope>NUCLEOTIDE SEQUENCE</scope>
    <source>
        <strain evidence="3">ATCC 74209</strain>
    </source>
</reference>
<comment type="caution">
    <text evidence="3">The sequence shown here is derived from an EMBL/GenBank/DDBJ whole genome shotgun (WGS) entry which is preliminary data.</text>
</comment>
<keyword evidence="2" id="KW-0472">Membrane</keyword>
<dbReference type="EMBL" id="ML994573">
    <property type="protein sequence ID" value="KAF2195949.1"/>
    <property type="molecule type" value="Genomic_DNA"/>
</dbReference>
<protein>
    <submittedName>
        <fullName evidence="3">Uncharacterized protein</fullName>
    </submittedName>
</protein>
<sequence length="253" mass="28264">MQFHNLVNIFSSSSLWLPGTHPQPPQLARSVLRMSWMTPRRATQSKRSASGCPPPPLNRTWKPCGSSKRARNTFLRLPAGPVQSLLPPFFHPSRARTRPARIGHPLAPATCPGRHLSSLRLPASRHPTTRPQSSPGSRPGWFLGSTPLRRPPSPLHRPSRLSPRPASPSDLSHNLSLSRSNGSLIMNMHIKVHSVSAPCCRLFSYFLLSFVLYLLVYWHGIRHKALGPLFSCHHALGRHTRGVTSKGYHIRRC</sequence>
<feature type="transmembrane region" description="Helical" evidence="2">
    <location>
        <begin position="202"/>
        <end position="221"/>
    </location>
</feature>
<keyword evidence="2" id="KW-0812">Transmembrane</keyword>
<keyword evidence="2" id="KW-1133">Transmembrane helix</keyword>
<dbReference type="AlphaFoldDB" id="A0A9P4JET1"/>
<accession>A0A9P4JET1</accession>
<proteinExistence type="predicted"/>
<evidence type="ECO:0000256" key="2">
    <source>
        <dbReference type="SAM" id="Phobius"/>
    </source>
</evidence>
<gene>
    <name evidence="3" type="ORF">GQ43DRAFT_291796</name>
</gene>
<organism evidence="3 4">
    <name type="scientific">Delitschia confertaspora ATCC 74209</name>
    <dbReference type="NCBI Taxonomy" id="1513339"/>
    <lineage>
        <taxon>Eukaryota</taxon>
        <taxon>Fungi</taxon>
        <taxon>Dikarya</taxon>
        <taxon>Ascomycota</taxon>
        <taxon>Pezizomycotina</taxon>
        <taxon>Dothideomycetes</taxon>
        <taxon>Pleosporomycetidae</taxon>
        <taxon>Pleosporales</taxon>
        <taxon>Delitschiaceae</taxon>
        <taxon>Delitschia</taxon>
    </lineage>
</organism>
<feature type="region of interest" description="Disordered" evidence="1">
    <location>
        <begin position="40"/>
        <end position="65"/>
    </location>
</feature>
<name>A0A9P4JET1_9PLEO</name>